<dbReference type="InterPro" id="IPR029209">
    <property type="entry name" value="DML1/Misato_tubulin"/>
</dbReference>
<evidence type="ECO:0000313" key="10">
    <source>
        <dbReference type="Proteomes" id="UP000398389"/>
    </source>
</evidence>
<proteinExistence type="inferred from homology"/>
<feature type="domain" description="DML1/Misato tubulin" evidence="8">
    <location>
        <begin position="142"/>
        <end position="355"/>
    </location>
</feature>
<dbReference type="GeneID" id="43579932"/>
<evidence type="ECO:0000256" key="2">
    <source>
        <dbReference type="ARBA" id="ARBA00004173"/>
    </source>
</evidence>
<evidence type="ECO:0000256" key="4">
    <source>
        <dbReference type="ARBA" id="ARBA00014097"/>
    </source>
</evidence>
<dbReference type="GO" id="GO:0007005">
    <property type="term" value="P:mitochondrion organization"/>
    <property type="evidence" value="ECO:0007669"/>
    <property type="project" value="InterPro"/>
</dbReference>
<comment type="function">
    <text evidence="1">Involved in the partitioning of the mitochondrial organelle and mitochondrial DNA (mtDNA) inheritance.</text>
</comment>
<dbReference type="Pfam" id="PF14881">
    <property type="entry name" value="Tubulin_3"/>
    <property type="match status" value="1"/>
</dbReference>
<evidence type="ECO:0000256" key="5">
    <source>
        <dbReference type="ARBA" id="ARBA00022030"/>
    </source>
</evidence>
<evidence type="ECO:0000259" key="7">
    <source>
        <dbReference type="Pfam" id="PF10644"/>
    </source>
</evidence>
<accession>A0A5E8B428</accession>
<dbReference type="InterPro" id="IPR036525">
    <property type="entry name" value="Tubulin/FtsZ_GTPase_sf"/>
</dbReference>
<evidence type="ECO:0000256" key="3">
    <source>
        <dbReference type="ARBA" id="ARBA00008507"/>
    </source>
</evidence>
<dbReference type="AlphaFoldDB" id="A0A5E8B428"/>
<dbReference type="OrthoDB" id="271881at2759"/>
<dbReference type="GO" id="GO:0005739">
    <property type="term" value="C:mitochondrion"/>
    <property type="evidence" value="ECO:0007669"/>
    <property type="project" value="UniProtKB-SubCell"/>
</dbReference>
<sequence length="592" mass="66957">MHEIIHLSHSTQANHLTTHFYNAQNSYFAYNDSDIGTRSFVEPSVLFRQGLGTDHKTQTFTPRAIIWDMRGGFGAMKKSNPIYNYEKVEMNYGVADEFDLWSAESKKLTLDTINKDSTIKQEKIPLSEYQQALDLGRANHSMLNTENTKYWSDYLNIYYNPRLSFHTLPNWEYNPDTAPLGQVRGETGPEARKFLSYDTGVNEFKEVNSMGLDGTYIEDTLRPFIEEADNLSGLSLVSEVDTAWGGFSAKVIEEFRQDYAPKTPLFAWGLYDECLTAELYSFNKGNKYRGGDRKTRIQALSRIQSTIALAKSASLVIPLSIPSKIPEEELKLFDVKSMWHRAAMFMLPFETISTLSSLRTGCGRVSMQNILGDIQGGSNRNIVSSISSSLVQEKEENISNSDDVQKSLDSRLSIYEKFGSMGIIGKNNKKNINYTTMDMTGSLFRGLDDSSSSSVRYFTKVGSIRDVECVQLEKSDTTFDTLFKASELQQLGTSEFSLHQYKCSQPFATSSSVPSFPSNELNMNSPETKNVYTEMGMTSLTRVYMKNCLTTLEKITRSTDEGIDELKEDIATITEAYEWGWTDSDDDFFDDD</sequence>
<organism evidence="9 10">
    <name type="scientific">Magnusiomyces paraingens</name>
    <dbReference type="NCBI Taxonomy" id="2606893"/>
    <lineage>
        <taxon>Eukaryota</taxon>
        <taxon>Fungi</taxon>
        <taxon>Dikarya</taxon>
        <taxon>Ascomycota</taxon>
        <taxon>Saccharomycotina</taxon>
        <taxon>Dipodascomycetes</taxon>
        <taxon>Dipodascales</taxon>
        <taxon>Dipodascaceae</taxon>
        <taxon>Magnusiomyces</taxon>
    </lineage>
</organism>
<comment type="subcellular location">
    <subcellularLocation>
        <location evidence="2">Mitochondrion</location>
    </subcellularLocation>
</comment>
<comment type="similarity">
    <text evidence="3">Belongs to the misato family.</text>
</comment>
<dbReference type="PANTHER" id="PTHR13391:SF0">
    <property type="entry name" value="PROTEIN MISATO HOMOLOG 1"/>
    <property type="match status" value="1"/>
</dbReference>
<evidence type="ECO:0000256" key="6">
    <source>
        <dbReference type="ARBA" id="ARBA00023128"/>
    </source>
</evidence>
<dbReference type="Pfam" id="PF10644">
    <property type="entry name" value="Misat_Tub_SegII"/>
    <property type="match status" value="1"/>
</dbReference>
<evidence type="ECO:0000259" key="8">
    <source>
        <dbReference type="Pfam" id="PF14881"/>
    </source>
</evidence>
<dbReference type="InterPro" id="IPR049942">
    <property type="entry name" value="DML1/Misato"/>
</dbReference>
<keyword evidence="10" id="KW-1185">Reference proteome</keyword>
<dbReference type="PANTHER" id="PTHR13391">
    <property type="entry name" value="MITOCHONDRIAL DISTRIBUTION REGULATOR MISATO"/>
    <property type="match status" value="1"/>
</dbReference>
<dbReference type="RefSeq" id="XP_031851723.1">
    <property type="nucleotide sequence ID" value="XM_031995832.1"/>
</dbReference>
<reference evidence="9 10" key="1">
    <citation type="submission" date="2019-09" db="EMBL/GenBank/DDBJ databases">
        <authorList>
            <person name="Brejova B."/>
        </authorList>
    </citation>
    <scope>NUCLEOTIDE SEQUENCE [LARGE SCALE GENOMIC DNA]</scope>
</reference>
<dbReference type="EMBL" id="CABVLU010000001">
    <property type="protein sequence ID" value="VVT46227.1"/>
    <property type="molecule type" value="Genomic_DNA"/>
</dbReference>
<protein>
    <recommendedName>
        <fullName evidence="4">Protein DML1</fullName>
    </recommendedName>
    <alternativeName>
        <fullName evidence="5">Protein dml1</fullName>
    </alternativeName>
</protein>
<evidence type="ECO:0000313" key="9">
    <source>
        <dbReference type="EMBL" id="VVT46227.1"/>
    </source>
</evidence>
<dbReference type="Gene3D" id="3.40.50.1440">
    <property type="entry name" value="Tubulin/FtsZ, GTPase domain"/>
    <property type="match status" value="1"/>
</dbReference>
<feature type="domain" description="Misato Segment II tubulin-like" evidence="7">
    <location>
        <begin position="2"/>
        <end position="134"/>
    </location>
</feature>
<evidence type="ECO:0000256" key="1">
    <source>
        <dbReference type="ARBA" id="ARBA00003757"/>
    </source>
</evidence>
<name>A0A5E8B428_9ASCO</name>
<gene>
    <name evidence="9" type="ORF">SAPINGB_P001109</name>
</gene>
<keyword evidence="6" id="KW-0496">Mitochondrion</keyword>
<dbReference type="SUPFAM" id="SSF52490">
    <property type="entry name" value="Tubulin nucleotide-binding domain-like"/>
    <property type="match status" value="1"/>
</dbReference>
<dbReference type="InterPro" id="IPR019605">
    <property type="entry name" value="Misato_II_tubulin-like"/>
</dbReference>
<dbReference type="Proteomes" id="UP000398389">
    <property type="component" value="Unassembled WGS sequence"/>
</dbReference>